<keyword evidence="4" id="KW-0145">Chemotaxis</keyword>
<dbReference type="SUPFAM" id="SSF101801">
    <property type="entry name" value="Surface presentation of antigens (SPOA)"/>
    <property type="match status" value="1"/>
</dbReference>
<dbReference type="PRINTS" id="PR00956">
    <property type="entry name" value="FLGMOTORFLIN"/>
</dbReference>
<evidence type="ECO:0000256" key="6">
    <source>
        <dbReference type="ARBA" id="ARBA00023136"/>
    </source>
</evidence>
<dbReference type="Gene3D" id="2.30.330.10">
    <property type="entry name" value="SpoA-like"/>
    <property type="match status" value="1"/>
</dbReference>
<dbReference type="InterPro" id="IPR036429">
    <property type="entry name" value="SpoA-like_sf"/>
</dbReference>
<dbReference type="Pfam" id="PF01052">
    <property type="entry name" value="FliMN_C"/>
    <property type="match status" value="1"/>
</dbReference>
<evidence type="ECO:0000256" key="5">
    <source>
        <dbReference type="ARBA" id="ARBA00022779"/>
    </source>
</evidence>
<evidence type="ECO:0000313" key="9">
    <source>
        <dbReference type="Proteomes" id="UP000218113"/>
    </source>
</evidence>
<reference evidence="9" key="1">
    <citation type="submission" date="2017-08" db="EMBL/GenBank/DDBJ databases">
        <title>A dynamic microbial community with high functional redundancy inhabits the cold, oxic subseafloor aquifer.</title>
        <authorList>
            <person name="Tully B.J."/>
            <person name="Wheat C.G."/>
            <person name="Glazer B.T."/>
            <person name="Huber J.A."/>
        </authorList>
    </citation>
    <scope>NUCLEOTIDE SEQUENCE [LARGE SCALE GENOMIC DNA]</scope>
</reference>
<evidence type="ECO:0000256" key="2">
    <source>
        <dbReference type="ARBA" id="ARBA00009226"/>
    </source>
</evidence>
<dbReference type="EMBL" id="NVSR01000078">
    <property type="protein sequence ID" value="PCI27062.1"/>
    <property type="molecule type" value="Genomic_DNA"/>
</dbReference>
<gene>
    <name evidence="8" type="ORF">COB67_09505</name>
</gene>
<dbReference type="GO" id="GO:0005886">
    <property type="term" value="C:plasma membrane"/>
    <property type="evidence" value="ECO:0007669"/>
    <property type="project" value="UniProtKB-SubCell"/>
</dbReference>
<accession>A0A2A4T0P8</accession>
<protein>
    <recommendedName>
        <fullName evidence="7">Flagellar motor switch protein FliN-like C-terminal domain-containing protein</fullName>
    </recommendedName>
</protein>
<sequence length="119" mass="13093">MAGNSLDDDLYGDSGPRSAKDLWAEEGEEIEVPEGEVEFIHDVPLKLIAQIGSVQKTMKEVVDLKPGHIIEFTKVVGEPMDVLIGGRLMCRGEIVVVNERYGIRISEVVRADDSRKGEA</sequence>
<evidence type="ECO:0000256" key="4">
    <source>
        <dbReference type="ARBA" id="ARBA00022500"/>
    </source>
</evidence>
<dbReference type="GO" id="GO:0006935">
    <property type="term" value="P:chemotaxis"/>
    <property type="evidence" value="ECO:0007669"/>
    <property type="project" value="UniProtKB-KW"/>
</dbReference>
<comment type="caution">
    <text evidence="8">The sequence shown here is derived from an EMBL/GenBank/DDBJ whole genome shotgun (WGS) entry which is preliminary data.</text>
</comment>
<evidence type="ECO:0000259" key="7">
    <source>
        <dbReference type="Pfam" id="PF01052"/>
    </source>
</evidence>
<dbReference type="GO" id="GO:0009425">
    <property type="term" value="C:bacterial-type flagellum basal body"/>
    <property type="evidence" value="ECO:0007669"/>
    <property type="project" value="InterPro"/>
</dbReference>
<evidence type="ECO:0000313" key="8">
    <source>
        <dbReference type="EMBL" id="PCI27062.1"/>
    </source>
</evidence>
<proteinExistence type="inferred from homology"/>
<dbReference type="GO" id="GO:0003774">
    <property type="term" value="F:cytoskeletal motor activity"/>
    <property type="evidence" value="ECO:0007669"/>
    <property type="project" value="InterPro"/>
</dbReference>
<comment type="subcellular location">
    <subcellularLocation>
        <location evidence="1">Cell membrane</location>
        <topology evidence="1">Peripheral membrane protein</topology>
        <orientation evidence="1">Cytoplasmic side</orientation>
    </subcellularLocation>
</comment>
<keyword evidence="5" id="KW-0283">Flagellar rotation</keyword>
<dbReference type="AlphaFoldDB" id="A0A2A4T0P8"/>
<dbReference type="GO" id="GO:0071973">
    <property type="term" value="P:bacterial-type flagellum-dependent cell motility"/>
    <property type="evidence" value="ECO:0007669"/>
    <property type="project" value="InterPro"/>
</dbReference>
<comment type="similarity">
    <text evidence="2">Belongs to the FliN/MopA/SpaO family.</text>
</comment>
<evidence type="ECO:0000256" key="1">
    <source>
        <dbReference type="ARBA" id="ARBA00004413"/>
    </source>
</evidence>
<dbReference type="Proteomes" id="UP000218113">
    <property type="component" value="Unassembled WGS sequence"/>
</dbReference>
<name>A0A2A4T0P8_9DELT</name>
<dbReference type="InterPro" id="IPR051469">
    <property type="entry name" value="FliN/MopA/SpaO"/>
</dbReference>
<organism evidence="8 9">
    <name type="scientific">SAR324 cluster bacterium</name>
    <dbReference type="NCBI Taxonomy" id="2024889"/>
    <lineage>
        <taxon>Bacteria</taxon>
        <taxon>Deltaproteobacteria</taxon>
        <taxon>SAR324 cluster</taxon>
    </lineage>
</organism>
<keyword evidence="3" id="KW-1003">Cell membrane</keyword>
<dbReference type="InterPro" id="IPR001543">
    <property type="entry name" value="FliN-like_C"/>
</dbReference>
<evidence type="ECO:0000256" key="3">
    <source>
        <dbReference type="ARBA" id="ARBA00022475"/>
    </source>
</evidence>
<dbReference type="PANTHER" id="PTHR43484:SF1">
    <property type="entry name" value="FLAGELLAR MOTOR SWITCH PROTEIN FLIN"/>
    <property type="match status" value="1"/>
</dbReference>
<feature type="domain" description="Flagellar motor switch protein FliN-like C-terminal" evidence="7">
    <location>
        <begin position="40"/>
        <end position="109"/>
    </location>
</feature>
<dbReference type="PANTHER" id="PTHR43484">
    <property type="match status" value="1"/>
</dbReference>
<keyword evidence="6" id="KW-0472">Membrane</keyword>
<dbReference type="InterPro" id="IPR001172">
    <property type="entry name" value="FliN_T3SS_HrcQb"/>
</dbReference>